<keyword evidence="4" id="KW-0285">Flavoprotein</keyword>
<dbReference type="PIRSF" id="PIRSF000137">
    <property type="entry name" value="Alcohol_oxidase"/>
    <property type="match status" value="1"/>
</dbReference>
<dbReference type="GO" id="GO:0044550">
    <property type="term" value="P:secondary metabolite biosynthetic process"/>
    <property type="evidence" value="ECO:0007669"/>
    <property type="project" value="TreeGrafter"/>
</dbReference>
<evidence type="ECO:0000256" key="3">
    <source>
        <dbReference type="PIRSR" id="PIRSR000137-2"/>
    </source>
</evidence>
<feature type="signal peptide" evidence="5">
    <location>
        <begin position="1"/>
        <end position="22"/>
    </location>
</feature>
<evidence type="ECO:0000256" key="4">
    <source>
        <dbReference type="RuleBase" id="RU003968"/>
    </source>
</evidence>
<dbReference type="InterPro" id="IPR036188">
    <property type="entry name" value="FAD/NAD-bd_sf"/>
</dbReference>
<gene>
    <name evidence="7" type="ORF">G7Y89_g6161</name>
</gene>
<dbReference type="AlphaFoldDB" id="A0A8H4RMS2"/>
<evidence type="ECO:0000256" key="5">
    <source>
        <dbReference type="SAM" id="SignalP"/>
    </source>
</evidence>
<comment type="similarity">
    <text evidence="1 4">Belongs to the GMC oxidoreductase family.</text>
</comment>
<dbReference type="EMBL" id="JAAMPI010000393">
    <property type="protein sequence ID" value="KAF4631968.1"/>
    <property type="molecule type" value="Genomic_DNA"/>
</dbReference>
<dbReference type="PANTHER" id="PTHR11552:SF115">
    <property type="entry name" value="DEHYDROGENASE XPTC-RELATED"/>
    <property type="match status" value="1"/>
</dbReference>
<evidence type="ECO:0000313" key="7">
    <source>
        <dbReference type="EMBL" id="KAF4631968.1"/>
    </source>
</evidence>
<dbReference type="GO" id="GO:0016614">
    <property type="term" value="F:oxidoreductase activity, acting on CH-OH group of donors"/>
    <property type="evidence" value="ECO:0007669"/>
    <property type="project" value="InterPro"/>
</dbReference>
<accession>A0A8H4RMS2</accession>
<dbReference type="Gene3D" id="3.50.50.60">
    <property type="entry name" value="FAD/NAD(P)-binding domain"/>
    <property type="match status" value="1"/>
</dbReference>
<dbReference type="OrthoDB" id="269227at2759"/>
<dbReference type="PROSITE" id="PS00623">
    <property type="entry name" value="GMC_OXRED_1"/>
    <property type="match status" value="1"/>
</dbReference>
<name>A0A8H4RMS2_9HELO</name>
<evidence type="ECO:0000256" key="1">
    <source>
        <dbReference type="ARBA" id="ARBA00010790"/>
    </source>
</evidence>
<dbReference type="Pfam" id="PF05199">
    <property type="entry name" value="GMC_oxred_C"/>
    <property type="match status" value="1"/>
</dbReference>
<evidence type="ECO:0000259" key="6">
    <source>
        <dbReference type="PROSITE" id="PS00623"/>
    </source>
</evidence>
<sequence>MAYSIGLVLALQILSLLSSTAAVPNGPQPRNTTFSEAKEQTYDYIIVGGGLTGLVVANRLSEDPEKTVLVIENGYVDNGIATYIPYKANILNVADMYPITSAPEPFLGNRTYPVRVGNVVGGGSIVNGMVFDRGSDADYDAWEQLGNDGWGWAGLKPYFFKSNHFTAPSESSVKEFGITYNASAYGNGPIQVSVPSFQFKDIKTIFGSWKVENVPMPIEGFAEPIGAYWLPNDINNATATRSNAHVTYFVPVENRTNLKLLTGTRVNKVLFDNSYGNLIANGVRMVSHADGTVAKAYANREVILAAGGVFTPHLLLLSGIGPQDVLAAANVTVLKDTPAVGSNFQDHPSLSMTYNLSNEAFPNPNSYTLNATFLADASAQYSKDHTGPWSFGRGSASAFLTFKQFSSKWQSITAKISQQNPLDFLPARYSQNPALLAGYMNQREMLIQEYLGDTSAIGEYPIQAWGHASAALEKPLSRGILTLNASNPQGFPVVQWNALQNPVDAEVLVELIKFNRAHWARKELAVYNPVELLPGAQYQTNEEIIQGSISTGTLSPTFAHPSGGCAMMPEELGGVVSDRLLVYGTERLSVVDASIIPMIPATHLQATMYAVAEKAADIIKSRAGLHASSNSRGYLAVFASIDVI</sequence>
<keyword evidence="5" id="KW-0732">Signal</keyword>
<evidence type="ECO:0000256" key="2">
    <source>
        <dbReference type="PIRSR" id="PIRSR000137-1"/>
    </source>
</evidence>
<dbReference type="Gene3D" id="3.30.560.10">
    <property type="entry name" value="Glucose Oxidase, domain 3"/>
    <property type="match status" value="1"/>
</dbReference>
<dbReference type="Pfam" id="PF00732">
    <property type="entry name" value="GMC_oxred_N"/>
    <property type="match status" value="1"/>
</dbReference>
<feature type="chain" id="PRO_5034009814" description="Glucose-methanol-choline oxidoreductase N-terminal domain-containing protein" evidence="5">
    <location>
        <begin position="23"/>
        <end position="644"/>
    </location>
</feature>
<feature type="active site" description="Proton acceptor" evidence="2">
    <location>
        <position position="603"/>
    </location>
</feature>
<reference evidence="7 8" key="1">
    <citation type="submission" date="2020-03" db="EMBL/GenBank/DDBJ databases">
        <title>Draft Genome Sequence of Cudoniella acicularis.</title>
        <authorList>
            <person name="Buettner E."/>
            <person name="Kellner H."/>
        </authorList>
    </citation>
    <scope>NUCLEOTIDE SEQUENCE [LARGE SCALE GENOMIC DNA]</scope>
    <source>
        <strain evidence="7 8">DSM 108380</strain>
    </source>
</reference>
<feature type="binding site" evidence="3">
    <location>
        <position position="266"/>
    </location>
    <ligand>
        <name>FAD</name>
        <dbReference type="ChEBI" id="CHEBI:57692"/>
    </ligand>
</feature>
<comment type="caution">
    <text evidence="7">The sequence shown here is derived from an EMBL/GenBank/DDBJ whole genome shotgun (WGS) entry which is preliminary data.</text>
</comment>
<dbReference type="PANTHER" id="PTHR11552">
    <property type="entry name" value="GLUCOSE-METHANOL-CHOLINE GMC OXIDOREDUCTASE"/>
    <property type="match status" value="1"/>
</dbReference>
<dbReference type="InterPro" id="IPR000172">
    <property type="entry name" value="GMC_OxRdtase_N"/>
</dbReference>
<feature type="binding site" evidence="3">
    <location>
        <position position="119"/>
    </location>
    <ligand>
        <name>FAD</name>
        <dbReference type="ChEBI" id="CHEBI:57692"/>
    </ligand>
</feature>
<dbReference type="SUPFAM" id="SSF54373">
    <property type="entry name" value="FAD-linked reductases, C-terminal domain"/>
    <property type="match status" value="1"/>
</dbReference>
<feature type="domain" description="Glucose-methanol-choline oxidoreductase N-terminal" evidence="6">
    <location>
        <begin position="117"/>
        <end position="140"/>
    </location>
</feature>
<protein>
    <recommendedName>
        <fullName evidence="6">Glucose-methanol-choline oxidoreductase N-terminal domain-containing protein</fullName>
    </recommendedName>
</protein>
<proteinExistence type="inferred from homology"/>
<organism evidence="7 8">
    <name type="scientific">Cudoniella acicularis</name>
    <dbReference type="NCBI Taxonomy" id="354080"/>
    <lineage>
        <taxon>Eukaryota</taxon>
        <taxon>Fungi</taxon>
        <taxon>Dikarya</taxon>
        <taxon>Ascomycota</taxon>
        <taxon>Pezizomycotina</taxon>
        <taxon>Leotiomycetes</taxon>
        <taxon>Helotiales</taxon>
        <taxon>Tricladiaceae</taxon>
        <taxon>Cudoniella</taxon>
    </lineage>
</organism>
<keyword evidence="3 4" id="KW-0274">FAD</keyword>
<dbReference type="InterPro" id="IPR012132">
    <property type="entry name" value="GMC_OxRdtase"/>
</dbReference>
<dbReference type="SUPFAM" id="SSF51905">
    <property type="entry name" value="FAD/NAD(P)-binding domain"/>
    <property type="match status" value="1"/>
</dbReference>
<feature type="active site" description="Proton donor" evidence="2">
    <location>
        <position position="560"/>
    </location>
</feature>
<dbReference type="Proteomes" id="UP000566819">
    <property type="component" value="Unassembled WGS sequence"/>
</dbReference>
<comment type="cofactor">
    <cofactor evidence="3">
        <name>FAD</name>
        <dbReference type="ChEBI" id="CHEBI:57692"/>
    </cofactor>
</comment>
<evidence type="ECO:0000313" key="8">
    <source>
        <dbReference type="Proteomes" id="UP000566819"/>
    </source>
</evidence>
<keyword evidence="8" id="KW-1185">Reference proteome</keyword>
<dbReference type="GO" id="GO:0050660">
    <property type="term" value="F:flavin adenine dinucleotide binding"/>
    <property type="evidence" value="ECO:0007669"/>
    <property type="project" value="InterPro"/>
</dbReference>
<dbReference type="InterPro" id="IPR007867">
    <property type="entry name" value="GMC_OxRtase_C"/>
</dbReference>
<feature type="binding site" evidence="3">
    <location>
        <begin position="127"/>
        <end position="130"/>
    </location>
    <ligand>
        <name>FAD</name>
        <dbReference type="ChEBI" id="CHEBI:57692"/>
    </ligand>
</feature>